<dbReference type="Proteomes" id="UP000477386">
    <property type="component" value="Unassembled WGS sequence"/>
</dbReference>
<comment type="caution">
    <text evidence="2">The sequence shown here is derived from an EMBL/GenBank/DDBJ whole genome shotgun (WGS) entry which is preliminary data.</text>
</comment>
<keyword evidence="3" id="KW-1185">Reference proteome</keyword>
<dbReference type="EMBL" id="JAAGNZ010000002">
    <property type="protein sequence ID" value="NEU69724.1"/>
    <property type="molecule type" value="Genomic_DNA"/>
</dbReference>
<reference evidence="2 3" key="1">
    <citation type="submission" date="2020-02" db="EMBL/GenBank/DDBJ databases">
        <title>Draft genome sequence of two Spirosoma agri KCTC 52727 and Spirosoma terrae KCTC 52035.</title>
        <authorList>
            <person name="Rojas J."/>
            <person name="Ambika Manirajan B."/>
            <person name="Ratering S."/>
            <person name="Suarez C."/>
            <person name="Schnell S."/>
        </authorList>
    </citation>
    <scope>NUCLEOTIDE SEQUENCE [LARGE SCALE GENOMIC DNA]</scope>
    <source>
        <strain evidence="2 3">KCTC 52727</strain>
    </source>
</reference>
<proteinExistence type="predicted"/>
<evidence type="ECO:0000256" key="1">
    <source>
        <dbReference type="SAM" id="Coils"/>
    </source>
</evidence>
<dbReference type="AlphaFoldDB" id="A0A6M0INT8"/>
<accession>A0A6M0INT8</accession>
<name>A0A6M0INT8_9BACT</name>
<evidence type="ECO:0000313" key="2">
    <source>
        <dbReference type="EMBL" id="NEU69724.1"/>
    </source>
</evidence>
<protein>
    <submittedName>
        <fullName evidence="2">Uncharacterized protein</fullName>
    </submittedName>
</protein>
<feature type="coiled-coil region" evidence="1">
    <location>
        <begin position="28"/>
        <end position="55"/>
    </location>
</feature>
<organism evidence="2 3">
    <name type="scientific">Spirosoma agri</name>
    <dbReference type="NCBI Taxonomy" id="1987381"/>
    <lineage>
        <taxon>Bacteria</taxon>
        <taxon>Pseudomonadati</taxon>
        <taxon>Bacteroidota</taxon>
        <taxon>Cytophagia</taxon>
        <taxon>Cytophagales</taxon>
        <taxon>Cytophagaceae</taxon>
        <taxon>Spirosoma</taxon>
    </lineage>
</organism>
<keyword evidence="1" id="KW-0175">Coiled coil</keyword>
<gene>
    <name evidence="2" type="ORF">GK091_22785</name>
</gene>
<sequence length="58" mass="6558">MTSEEKKLYVEELAKRGYEKATRVEGLFDELAIKSAKLKVELKGLKNELSDKLAEKSA</sequence>
<evidence type="ECO:0000313" key="3">
    <source>
        <dbReference type="Proteomes" id="UP000477386"/>
    </source>
</evidence>
<dbReference type="RefSeq" id="WP_164042330.1">
    <property type="nucleotide sequence ID" value="NZ_JAAGNZ010000002.1"/>
</dbReference>